<dbReference type="Gene3D" id="1.10.640.10">
    <property type="entry name" value="Haem peroxidase domain superfamily, animal type"/>
    <property type="match status" value="1"/>
</dbReference>
<gene>
    <name evidence="1" type="ORF">TCNE_LOCUS4810</name>
</gene>
<organism evidence="2 3">
    <name type="scientific">Toxocara canis</name>
    <name type="common">Canine roundworm</name>
    <dbReference type="NCBI Taxonomy" id="6265"/>
    <lineage>
        <taxon>Eukaryota</taxon>
        <taxon>Metazoa</taxon>
        <taxon>Ecdysozoa</taxon>
        <taxon>Nematoda</taxon>
        <taxon>Chromadorea</taxon>
        <taxon>Rhabditida</taxon>
        <taxon>Spirurina</taxon>
        <taxon>Ascaridomorpha</taxon>
        <taxon>Ascaridoidea</taxon>
        <taxon>Toxocaridae</taxon>
        <taxon>Toxocara</taxon>
    </lineage>
</organism>
<reference evidence="1 2" key="2">
    <citation type="submission" date="2018-11" db="EMBL/GenBank/DDBJ databases">
        <authorList>
            <consortium name="Pathogen Informatics"/>
        </authorList>
    </citation>
    <scope>NUCLEOTIDE SEQUENCE [LARGE SCALE GENOMIC DNA]</scope>
</reference>
<dbReference type="InterPro" id="IPR010255">
    <property type="entry name" value="Haem_peroxidase_sf"/>
</dbReference>
<dbReference type="GO" id="GO:0020037">
    <property type="term" value="F:heme binding"/>
    <property type="evidence" value="ECO:0007669"/>
    <property type="project" value="InterPro"/>
</dbReference>
<sequence>MAALFVIMLLRKSQVSWQLAEIRKTTLSKLICQNSQYARRIQPNAFLMPDDLTFVYFDI</sequence>
<name>A0A183U8J0_TOXCA</name>
<dbReference type="SUPFAM" id="SSF48113">
    <property type="entry name" value="Heme-dependent peroxidases"/>
    <property type="match status" value="1"/>
</dbReference>
<dbReference type="Proteomes" id="UP000050794">
    <property type="component" value="Unassembled WGS sequence"/>
</dbReference>
<dbReference type="WBParaSite" id="TCNE_0000481001-mRNA-1">
    <property type="protein sequence ID" value="TCNE_0000481001-mRNA-1"/>
    <property type="gene ID" value="TCNE_0000481001"/>
</dbReference>
<protein>
    <submittedName>
        <fullName evidence="3">Secreted protein</fullName>
    </submittedName>
</protein>
<dbReference type="AlphaFoldDB" id="A0A183U8J0"/>
<dbReference type="GO" id="GO:0004601">
    <property type="term" value="F:peroxidase activity"/>
    <property type="evidence" value="ECO:0007669"/>
    <property type="project" value="InterPro"/>
</dbReference>
<accession>A0A183U8J0</accession>
<evidence type="ECO:0000313" key="3">
    <source>
        <dbReference type="WBParaSite" id="TCNE_0000481001-mRNA-1"/>
    </source>
</evidence>
<dbReference type="InterPro" id="IPR037120">
    <property type="entry name" value="Haem_peroxidase_sf_animal"/>
</dbReference>
<evidence type="ECO:0000313" key="2">
    <source>
        <dbReference type="Proteomes" id="UP000050794"/>
    </source>
</evidence>
<proteinExistence type="predicted"/>
<reference evidence="3" key="1">
    <citation type="submission" date="2016-06" db="UniProtKB">
        <authorList>
            <consortium name="WormBaseParasite"/>
        </authorList>
    </citation>
    <scope>IDENTIFICATION</scope>
</reference>
<dbReference type="EMBL" id="UYWY01009222">
    <property type="protein sequence ID" value="VDM32469.1"/>
    <property type="molecule type" value="Genomic_DNA"/>
</dbReference>
<evidence type="ECO:0000313" key="1">
    <source>
        <dbReference type="EMBL" id="VDM32469.1"/>
    </source>
</evidence>
<dbReference type="GO" id="GO:0006979">
    <property type="term" value="P:response to oxidative stress"/>
    <property type="evidence" value="ECO:0007669"/>
    <property type="project" value="InterPro"/>
</dbReference>
<keyword evidence="2" id="KW-1185">Reference proteome</keyword>